<reference evidence="2 3" key="1">
    <citation type="submission" date="2023-12" db="EMBL/GenBank/DDBJ databases">
        <title>Marinobacter qingdaonensis sp. nov., isolated from the intertidal sediment of Qingdao, PR China.</title>
        <authorList>
            <person name="Li Y."/>
        </authorList>
    </citation>
    <scope>NUCLEOTIDE SEQUENCE [LARGE SCALE GENOMIC DNA]</scope>
    <source>
        <strain evidence="2 3">ASW11-75</strain>
    </source>
</reference>
<evidence type="ECO:0008006" key="4">
    <source>
        <dbReference type="Google" id="ProtNLM"/>
    </source>
</evidence>
<protein>
    <recommendedName>
        <fullName evidence="4">Lipoprotein</fullName>
    </recommendedName>
</protein>
<evidence type="ECO:0000313" key="2">
    <source>
        <dbReference type="EMBL" id="MEA1081007.1"/>
    </source>
</evidence>
<name>A0ABU5NZ36_9GAMM</name>
<keyword evidence="1" id="KW-0732">Signal</keyword>
<dbReference type="Proteomes" id="UP001305746">
    <property type="component" value="Unassembled WGS sequence"/>
</dbReference>
<sequence>MKNARILAVLAALLYLTGCASGAQMGNMVYEGPVKGYDTSLEDNVDVTTVSGGEKTNPAWTSEIDNDAFAGALKQTLQKQGLLAGTGRYQLEALLLEVDQPMFGLDFEVTTHVRYILTDRENNGAVVLNETIVAPYTATIGDAFAAIKRLRLANEGSGKANIQGLIEKLSELQIQPGNISLAQ</sequence>
<dbReference type="EMBL" id="JAYDCJ010000003">
    <property type="protein sequence ID" value="MEA1081007.1"/>
    <property type="molecule type" value="Genomic_DNA"/>
</dbReference>
<gene>
    <name evidence="2" type="ORF">U5822_10020</name>
</gene>
<feature type="chain" id="PRO_5047062345" description="Lipoprotein" evidence="1">
    <location>
        <begin position="23"/>
        <end position="183"/>
    </location>
</feature>
<evidence type="ECO:0000313" key="3">
    <source>
        <dbReference type="Proteomes" id="UP001305746"/>
    </source>
</evidence>
<proteinExistence type="predicted"/>
<organism evidence="2 3">
    <name type="scientific">Marinobacter qingdaonensis</name>
    <dbReference type="NCBI Taxonomy" id="3108486"/>
    <lineage>
        <taxon>Bacteria</taxon>
        <taxon>Pseudomonadati</taxon>
        <taxon>Pseudomonadota</taxon>
        <taxon>Gammaproteobacteria</taxon>
        <taxon>Pseudomonadales</taxon>
        <taxon>Marinobacteraceae</taxon>
        <taxon>Marinobacter</taxon>
    </lineage>
</organism>
<keyword evidence="3" id="KW-1185">Reference proteome</keyword>
<comment type="caution">
    <text evidence="2">The sequence shown here is derived from an EMBL/GenBank/DDBJ whole genome shotgun (WGS) entry which is preliminary data.</text>
</comment>
<dbReference type="RefSeq" id="WP_322855484.1">
    <property type="nucleotide sequence ID" value="NZ_JAYDCJ010000003.1"/>
</dbReference>
<evidence type="ECO:0000256" key="1">
    <source>
        <dbReference type="SAM" id="SignalP"/>
    </source>
</evidence>
<feature type="signal peptide" evidence="1">
    <location>
        <begin position="1"/>
        <end position="22"/>
    </location>
</feature>
<accession>A0ABU5NZ36</accession>